<organism evidence="4 5">
    <name type="scientific">Haemonchus contortus</name>
    <name type="common">Barber pole worm</name>
    <dbReference type="NCBI Taxonomy" id="6289"/>
    <lineage>
        <taxon>Eukaryota</taxon>
        <taxon>Metazoa</taxon>
        <taxon>Ecdysozoa</taxon>
        <taxon>Nematoda</taxon>
        <taxon>Chromadorea</taxon>
        <taxon>Rhabditida</taxon>
        <taxon>Rhabditina</taxon>
        <taxon>Rhabditomorpha</taxon>
        <taxon>Strongyloidea</taxon>
        <taxon>Trichostrongylidae</taxon>
        <taxon>Haemonchus</taxon>
    </lineage>
</organism>
<reference evidence="5" key="1">
    <citation type="submission" date="2020-12" db="UniProtKB">
        <authorList>
            <consortium name="WormBaseParasite"/>
        </authorList>
    </citation>
    <scope>IDENTIFICATION</scope>
    <source>
        <strain evidence="5">MHco3</strain>
    </source>
</reference>
<keyword evidence="2" id="KW-0812">Transmembrane</keyword>
<evidence type="ECO:0000313" key="5">
    <source>
        <dbReference type="WBParaSite" id="HCON_00086050-00001"/>
    </source>
</evidence>
<feature type="domain" description="Receptor L-domain" evidence="3">
    <location>
        <begin position="342"/>
        <end position="435"/>
    </location>
</feature>
<sequence>DIRTRSKFQLWSRGPSISLALAVFILLYFDTIKYVCSRTERRYPVNESHRFDKGTESCYFSGTVSDFKRDYSGCKNIYGKLIVDKLSIRNKRVALDKTVFKRVEGCVVVASLRGMEHFSMQQYIVRNRRFCGYKYALLIYGNPDLRSLYINGLRVKAERVFIKANRNIDPNEFFGMYSIMGGNIKDEIDIGTEEECTMEMARYDSRCTTLVGDVEYRPEKALNKNVWSRTSKVLGTILIDHIAETSLQLPRNLFIDAWASPAVKIVNNRDLKQIDALLYIKIDGPKPWFWFENNTGFCNTIDLRKKIETKVKTTINWDDECLQTCQGGKVSEKYLKRLGKFCHVLNGSLIVEGLEEIPDGLEKLNQIETISGQLKVRNNQAIKDMSFLSNLKAVGDGIHNKDGTKYGMEINDVSDFTLKGLQSLRKIRGNVLVITKDDEDVPPLVRERITTGTIDGRVKFVSLSALHATTQETEKTEKVEKDTTESTSTTESPTNSIEAVPITETEEAEEVREYTLGIPVLEENRDYLMSEYTKAHHTHVEIVGLVLAIIAIAFIVVLGLLSRRKKKIRRSKRNTNRNHPQSKTGQTTTATMTKEDVTEQGRTKSLSKKLEVVSQSKEQDPTKSKKSISKTIEAVSGSKEQVQTISRSRSIEIPPPSMEQAEPKSKSKTIEAGSQRKAKKRMKKRLRKQKPGSDKSFLKRNARKKKRRRSV</sequence>
<feature type="compositionally biased region" description="Basic and acidic residues" evidence="1">
    <location>
        <begin position="593"/>
        <end position="602"/>
    </location>
</feature>
<dbReference type="Proteomes" id="UP000025227">
    <property type="component" value="Unplaced"/>
</dbReference>
<evidence type="ECO:0000256" key="1">
    <source>
        <dbReference type="SAM" id="MobiDB-lite"/>
    </source>
</evidence>
<dbReference type="InterPro" id="IPR000494">
    <property type="entry name" value="Rcpt_L-dom"/>
</dbReference>
<dbReference type="InterPro" id="IPR036941">
    <property type="entry name" value="Rcpt_L-dom_sf"/>
</dbReference>
<feature type="compositionally biased region" description="Basic residues" evidence="1">
    <location>
        <begin position="566"/>
        <end position="576"/>
    </location>
</feature>
<evidence type="ECO:0000259" key="3">
    <source>
        <dbReference type="Pfam" id="PF01030"/>
    </source>
</evidence>
<name>A0A7I4YFC7_HAECO</name>
<dbReference type="Pfam" id="PF01030">
    <property type="entry name" value="Recep_L_domain"/>
    <property type="match status" value="1"/>
</dbReference>
<feature type="transmembrane region" description="Helical" evidence="2">
    <location>
        <begin position="542"/>
        <end position="562"/>
    </location>
</feature>
<dbReference type="AlphaFoldDB" id="A0A7I4YFC7"/>
<evidence type="ECO:0000256" key="2">
    <source>
        <dbReference type="SAM" id="Phobius"/>
    </source>
</evidence>
<accession>A0A7I4YFC7</accession>
<keyword evidence="4" id="KW-1185">Reference proteome</keyword>
<evidence type="ECO:0000313" key="4">
    <source>
        <dbReference type="Proteomes" id="UP000025227"/>
    </source>
</evidence>
<feature type="compositionally biased region" description="Basic residues" evidence="1">
    <location>
        <begin position="676"/>
        <end position="690"/>
    </location>
</feature>
<dbReference type="OrthoDB" id="5821210at2759"/>
<feature type="compositionally biased region" description="Basic residues" evidence="1">
    <location>
        <begin position="698"/>
        <end position="711"/>
    </location>
</feature>
<feature type="region of interest" description="Disordered" evidence="1">
    <location>
        <begin position="471"/>
        <end position="498"/>
    </location>
</feature>
<keyword evidence="2" id="KW-1133">Transmembrane helix</keyword>
<feature type="region of interest" description="Disordered" evidence="1">
    <location>
        <begin position="566"/>
        <end position="711"/>
    </location>
</feature>
<feature type="compositionally biased region" description="Basic and acidic residues" evidence="1">
    <location>
        <begin position="472"/>
        <end position="484"/>
    </location>
</feature>
<keyword evidence="2" id="KW-0472">Membrane</keyword>
<dbReference type="SUPFAM" id="SSF52058">
    <property type="entry name" value="L domain-like"/>
    <property type="match status" value="3"/>
</dbReference>
<proteinExistence type="predicted"/>
<protein>
    <submittedName>
        <fullName evidence="5">Recep_L_domain domain-containing protein</fullName>
    </submittedName>
</protein>
<dbReference type="WBParaSite" id="HCON_00086050-00001">
    <property type="protein sequence ID" value="HCON_00086050-00001"/>
    <property type="gene ID" value="HCON_00086050"/>
</dbReference>
<dbReference type="Gene3D" id="3.80.20.20">
    <property type="entry name" value="Receptor L-domain"/>
    <property type="match status" value="2"/>
</dbReference>
<feature type="compositionally biased region" description="Low complexity" evidence="1">
    <location>
        <begin position="485"/>
        <end position="498"/>
    </location>
</feature>